<name>A0A2U3P7Z6_9MYCO</name>
<organism evidence="1 2">
    <name type="scientific">Mycobacterium numidiamassiliense</name>
    <dbReference type="NCBI Taxonomy" id="1841861"/>
    <lineage>
        <taxon>Bacteria</taxon>
        <taxon>Bacillati</taxon>
        <taxon>Actinomycetota</taxon>
        <taxon>Actinomycetes</taxon>
        <taxon>Mycobacteriales</taxon>
        <taxon>Mycobacteriaceae</taxon>
        <taxon>Mycobacterium</taxon>
    </lineage>
</organism>
<protein>
    <submittedName>
        <fullName evidence="1">Mycobacterium numidiamassiliense ORFan</fullName>
    </submittedName>
</protein>
<dbReference type="AlphaFoldDB" id="A0A2U3P7Z6"/>
<keyword evidence="2" id="KW-1185">Reference proteome</keyword>
<reference evidence="1 2" key="1">
    <citation type="submission" date="2017-01" db="EMBL/GenBank/DDBJ databases">
        <authorList>
            <consortium name="Urmite Genomes"/>
        </authorList>
    </citation>
    <scope>NUCLEOTIDE SEQUENCE [LARGE SCALE GENOMIC DNA]</scope>
    <source>
        <strain evidence="1 2">AB215</strain>
    </source>
</reference>
<evidence type="ECO:0000313" key="2">
    <source>
        <dbReference type="Proteomes" id="UP000240424"/>
    </source>
</evidence>
<evidence type="ECO:0000313" key="1">
    <source>
        <dbReference type="EMBL" id="SPM39874.1"/>
    </source>
</evidence>
<accession>A0A2U3P7Z6</accession>
<gene>
    <name evidence="1" type="ORF">MNAB215_2067</name>
</gene>
<dbReference type="Proteomes" id="UP000240424">
    <property type="component" value="Unassembled WGS sequence"/>
</dbReference>
<sequence length="192" mass="20961">MAPSISFAEHRIDQTAWHPVALNDTETSWRDFVEELTPDQIGRLEEIASEMGERPTGVMLGLARWFAAKTALDATIGDVLAPTGVTFIDSWHEGATQPYRMLLSAERGVESQVWTSAVQFADGSIDLAGSIEPPLIHVGVGKDGMTAAQVRDLIAALAGALDHLDGRTRWTPVSASTSTMTRRYSQVVRRDR</sequence>
<proteinExistence type="predicted"/>
<dbReference type="EMBL" id="FUEZ01000004">
    <property type="protein sequence ID" value="SPM39874.1"/>
    <property type="molecule type" value="Genomic_DNA"/>
</dbReference>